<dbReference type="InterPro" id="IPR011990">
    <property type="entry name" value="TPR-like_helical_dom_sf"/>
</dbReference>
<reference evidence="5 6" key="1">
    <citation type="submission" date="2017-01" db="EMBL/GenBank/DDBJ databases">
        <title>Complete genome of Lacinutrix venerupis DOK2-8 isolated from seawater in Dokdo.</title>
        <authorList>
            <person name="Chi W.-J."/>
            <person name="Kim J.H."/>
        </authorList>
    </citation>
    <scope>NUCLEOTIDE SEQUENCE [LARGE SCALE GENOMIC DNA]</scope>
    <source>
        <strain evidence="5 6">DOK2-8</strain>
    </source>
</reference>
<dbReference type="SUPFAM" id="SSF55874">
    <property type="entry name" value="ATPase domain of HSP90 chaperone/DNA topoisomerase II/histidine kinase"/>
    <property type="match status" value="1"/>
</dbReference>
<evidence type="ECO:0000256" key="2">
    <source>
        <dbReference type="SAM" id="Phobius"/>
    </source>
</evidence>
<dbReference type="KEGG" id="lvn:BWR22_02470"/>
<dbReference type="Pfam" id="PF13181">
    <property type="entry name" value="TPR_8"/>
    <property type="match status" value="1"/>
</dbReference>
<dbReference type="Gene3D" id="1.25.40.10">
    <property type="entry name" value="Tetratricopeptide repeat domain"/>
    <property type="match status" value="2"/>
</dbReference>
<dbReference type="Gene3D" id="3.30.565.10">
    <property type="entry name" value="Histidine kinase-like ATPase, C-terminal domain"/>
    <property type="match status" value="1"/>
</dbReference>
<dbReference type="AlphaFoldDB" id="A0AAC9LPM1"/>
<evidence type="ECO:0000313" key="6">
    <source>
        <dbReference type="Proteomes" id="UP000187506"/>
    </source>
</evidence>
<proteinExistence type="predicted"/>
<dbReference type="Pfam" id="PF13374">
    <property type="entry name" value="TPR_10"/>
    <property type="match status" value="1"/>
</dbReference>
<dbReference type="GO" id="GO:0000155">
    <property type="term" value="F:phosphorelay sensor kinase activity"/>
    <property type="evidence" value="ECO:0007669"/>
    <property type="project" value="InterPro"/>
</dbReference>
<dbReference type="Proteomes" id="UP000187506">
    <property type="component" value="Chromosome"/>
</dbReference>
<dbReference type="PANTHER" id="PTHR34220">
    <property type="entry name" value="SENSOR HISTIDINE KINASE YPDA"/>
    <property type="match status" value="1"/>
</dbReference>
<evidence type="ECO:0000259" key="4">
    <source>
        <dbReference type="Pfam" id="PF06580"/>
    </source>
</evidence>
<keyword evidence="2" id="KW-0472">Membrane</keyword>
<sequence>MVKIFLHKKNYITLLLLLCFITFSHAQKDKVDFKIFADSIIKVNHKNYGDLEYAIYKNKYDTTKMKTLLQKSVTANYKQGEAFANIALGIQFRNKSLFEKANQVLNNALTTSRQNNLIEFEIVSLNMLGVVARRQDKIRPALDYHQEALSIAESQKNKSKSIQKSIAVSHNSMGNIYLSIRQYDHALQEFNKSLAIEIANKNNLGLAINHHNIGAVYEAHNKLDYALNSYFKSLKYNEKIDSDIGRIICNNSIGAIYVKQNKPEAALAIIEPTIALAEEKGDKFYIASAYTTLGWAQSQLGKNTLAKKNLEKGLAVAEAYNLTSAIANANKELSSLNEKLGNTALALKQYRTAVKVEQSIINKENAQYVSSVRSEYETEKKNDQIKFLAKQNEVANLKLEENRNMAIAAFIVILLLSLGAFFLNRHKRLKHEKKILTLEQDMLRNQMNPHFIFNSLNSIKLYIINNEKENAVYYLNKFSKLIRKILIASTEKEISLYEELETMDLYMNIENIRFSNTINYSRSVEEGIDTKNIKVPSLVLQPFLENALWHGLSSKKEDKTMTIYISKESLDYITITITDNGIGRKAAAEIKKNKLLKRKSVGIELTKQRLENFSKNYTNSYKLYIEDLHENNIPSGTKVVIKIPTREIHGLKTA</sequence>
<feature type="domain" description="Signal transduction histidine kinase internal region" evidence="4">
    <location>
        <begin position="439"/>
        <end position="517"/>
    </location>
</feature>
<name>A0AAC9LPM1_9FLAO</name>
<organism evidence="5 6">
    <name type="scientific">Lacinutrix venerupis</name>
    <dbReference type="NCBI Taxonomy" id="1486034"/>
    <lineage>
        <taxon>Bacteria</taxon>
        <taxon>Pseudomonadati</taxon>
        <taxon>Bacteroidota</taxon>
        <taxon>Flavobacteriia</taxon>
        <taxon>Flavobacteriales</taxon>
        <taxon>Flavobacteriaceae</taxon>
        <taxon>Lacinutrix</taxon>
    </lineage>
</organism>
<feature type="transmembrane region" description="Helical" evidence="2">
    <location>
        <begin position="405"/>
        <end position="424"/>
    </location>
</feature>
<evidence type="ECO:0000313" key="5">
    <source>
        <dbReference type="EMBL" id="APY01445.1"/>
    </source>
</evidence>
<dbReference type="SUPFAM" id="SSF48452">
    <property type="entry name" value="TPR-like"/>
    <property type="match status" value="2"/>
</dbReference>
<keyword evidence="1" id="KW-0802">TPR repeat</keyword>
<dbReference type="PROSITE" id="PS50005">
    <property type="entry name" value="TPR"/>
    <property type="match status" value="1"/>
</dbReference>
<dbReference type="SMART" id="SM00028">
    <property type="entry name" value="TPR"/>
    <property type="match status" value="6"/>
</dbReference>
<feature type="chain" id="PRO_5042147676" description="Signal transduction histidine kinase internal region domain-containing protein" evidence="3">
    <location>
        <begin position="27"/>
        <end position="654"/>
    </location>
</feature>
<evidence type="ECO:0000256" key="1">
    <source>
        <dbReference type="PROSITE-ProRule" id="PRU00339"/>
    </source>
</evidence>
<feature type="signal peptide" evidence="3">
    <location>
        <begin position="1"/>
        <end position="26"/>
    </location>
</feature>
<dbReference type="PANTHER" id="PTHR34220:SF7">
    <property type="entry name" value="SENSOR HISTIDINE KINASE YPDA"/>
    <property type="match status" value="1"/>
</dbReference>
<keyword evidence="2" id="KW-1133">Transmembrane helix</keyword>
<dbReference type="GO" id="GO:0016020">
    <property type="term" value="C:membrane"/>
    <property type="evidence" value="ECO:0007669"/>
    <property type="project" value="InterPro"/>
</dbReference>
<keyword evidence="6" id="KW-1185">Reference proteome</keyword>
<feature type="repeat" description="TPR" evidence="1">
    <location>
        <begin position="167"/>
        <end position="200"/>
    </location>
</feature>
<dbReference type="InterPro" id="IPR019734">
    <property type="entry name" value="TPR_rpt"/>
</dbReference>
<keyword evidence="3" id="KW-0732">Signal</keyword>
<keyword evidence="2" id="KW-0812">Transmembrane</keyword>
<dbReference type="Pfam" id="PF06580">
    <property type="entry name" value="His_kinase"/>
    <property type="match status" value="1"/>
</dbReference>
<gene>
    <name evidence="5" type="ORF">BWR22_02470</name>
</gene>
<dbReference type="InterPro" id="IPR010559">
    <property type="entry name" value="Sig_transdc_His_kin_internal"/>
</dbReference>
<evidence type="ECO:0000256" key="3">
    <source>
        <dbReference type="SAM" id="SignalP"/>
    </source>
</evidence>
<dbReference type="EMBL" id="CP019352">
    <property type="protein sequence ID" value="APY01445.1"/>
    <property type="molecule type" value="Genomic_DNA"/>
</dbReference>
<protein>
    <recommendedName>
        <fullName evidence="4">Signal transduction histidine kinase internal region domain-containing protein</fullName>
    </recommendedName>
</protein>
<dbReference type="InterPro" id="IPR050640">
    <property type="entry name" value="Bact_2-comp_sensor_kinase"/>
</dbReference>
<accession>A0AAC9LPM1</accession>
<dbReference type="InterPro" id="IPR036890">
    <property type="entry name" value="HATPase_C_sf"/>
</dbReference>